<proteinExistence type="predicted"/>
<organism evidence="1 2">
    <name type="scientific">Octopus vulgaris</name>
    <name type="common">Common octopus</name>
    <dbReference type="NCBI Taxonomy" id="6645"/>
    <lineage>
        <taxon>Eukaryota</taxon>
        <taxon>Metazoa</taxon>
        <taxon>Spiralia</taxon>
        <taxon>Lophotrochozoa</taxon>
        <taxon>Mollusca</taxon>
        <taxon>Cephalopoda</taxon>
        <taxon>Coleoidea</taxon>
        <taxon>Octopodiformes</taxon>
        <taxon>Octopoda</taxon>
        <taxon>Incirrata</taxon>
        <taxon>Octopodidae</taxon>
        <taxon>Octopus</taxon>
    </lineage>
</organism>
<evidence type="ECO:0000313" key="1">
    <source>
        <dbReference type="EMBL" id="CAI9739096.1"/>
    </source>
</evidence>
<accession>A0AA36BR98</accession>
<protein>
    <submittedName>
        <fullName evidence="1">Uncharacterized protein</fullName>
    </submittedName>
</protein>
<name>A0AA36BR98_OCTVU</name>
<gene>
    <name evidence="1" type="ORF">OCTVUL_1B027927</name>
</gene>
<dbReference type="Proteomes" id="UP001162480">
    <property type="component" value="Chromosome 22"/>
</dbReference>
<keyword evidence="2" id="KW-1185">Reference proteome</keyword>
<reference evidence="1" key="1">
    <citation type="submission" date="2023-08" db="EMBL/GenBank/DDBJ databases">
        <authorList>
            <person name="Alioto T."/>
            <person name="Alioto T."/>
            <person name="Gomez Garrido J."/>
        </authorList>
    </citation>
    <scope>NUCLEOTIDE SEQUENCE</scope>
</reference>
<sequence length="292" mass="33589">MKELKPTLNNRNFSRKMVGLRSKDKAEKQNYKDTKYEHFYTIRTNNLLLDISQVALSKSSTENLQIPPSSYKKFWIQEKSISNLKLTKKAPTFLAESKCDATENNGIQDYKASIHLQANSDKTNINNSDILITKSKAFRSRFHQSVLDSPTFIYSSIHGFMPYQDRLKTTMGKIYQRKITESQRLLNFGSYKDWVSKLNNHNSMRDSRNSLNTKRVASFSPKTLQKCMWNQPLKTLSVNKDTASVPKSLTQNGFSLKQNTNSIKYNKMEILPLATSRPECVSSSFSRRILGN</sequence>
<evidence type="ECO:0000313" key="2">
    <source>
        <dbReference type="Proteomes" id="UP001162480"/>
    </source>
</evidence>
<dbReference type="EMBL" id="OX597835">
    <property type="protein sequence ID" value="CAI9739096.1"/>
    <property type="molecule type" value="Genomic_DNA"/>
</dbReference>
<dbReference type="AlphaFoldDB" id="A0AA36BR98"/>